<dbReference type="CDD" id="cd01822">
    <property type="entry name" value="Lysophospholipase_L1_like"/>
    <property type="match status" value="1"/>
</dbReference>
<dbReference type="InterPro" id="IPR013830">
    <property type="entry name" value="SGNH_hydro"/>
</dbReference>
<dbReference type="Pfam" id="PF13472">
    <property type="entry name" value="Lipase_GDSL_2"/>
    <property type="match status" value="1"/>
</dbReference>
<organism evidence="3 4">
    <name type="scientific">Cyclobacterium qasimii</name>
    <dbReference type="NCBI Taxonomy" id="1350429"/>
    <lineage>
        <taxon>Bacteria</taxon>
        <taxon>Pseudomonadati</taxon>
        <taxon>Bacteroidota</taxon>
        <taxon>Cytophagia</taxon>
        <taxon>Cytophagales</taxon>
        <taxon>Cyclobacteriaceae</taxon>
        <taxon>Cyclobacterium</taxon>
    </lineage>
</organism>
<comment type="caution">
    <text evidence="3">The sequence shown here is derived from an EMBL/GenBank/DDBJ whole genome shotgun (WGS) entry which is preliminary data.</text>
</comment>
<dbReference type="RefSeq" id="WP_020888708.1">
    <property type="nucleotide sequence ID" value="NZ_BJYV01000016.1"/>
</dbReference>
<name>A0A512CEF3_9BACT</name>
<dbReference type="GO" id="GO:0004622">
    <property type="term" value="F:phosphatidylcholine lysophospholipase activity"/>
    <property type="evidence" value="ECO:0007669"/>
    <property type="project" value="TreeGrafter"/>
</dbReference>
<protein>
    <recommendedName>
        <fullName evidence="2">SGNH hydrolase-type esterase domain-containing protein</fullName>
    </recommendedName>
</protein>
<feature type="domain" description="SGNH hydrolase-type esterase" evidence="2">
    <location>
        <begin position="53"/>
        <end position="216"/>
    </location>
</feature>
<dbReference type="PANTHER" id="PTHR30383">
    <property type="entry name" value="THIOESTERASE 1/PROTEASE 1/LYSOPHOSPHOLIPASE L1"/>
    <property type="match status" value="1"/>
</dbReference>
<keyword evidence="4" id="KW-1185">Reference proteome</keyword>
<feature type="chain" id="PRO_5021818137" description="SGNH hydrolase-type esterase domain-containing protein" evidence="1">
    <location>
        <begin position="26"/>
        <end position="229"/>
    </location>
</feature>
<dbReference type="EMBL" id="BJYV01000016">
    <property type="protein sequence ID" value="GEO22594.1"/>
    <property type="molecule type" value="Genomic_DNA"/>
</dbReference>
<dbReference type="Proteomes" id="UP000321301">
    <property type="component" value="Unassembled WGS sequence"/>
</dbReference>
<keyword evidence="1" id="KW-0732">Signal</keyword>
<dbReference type="InterPro" id="IPR036514">
    <property type="entry name" value="SGNH_hydro_sf"/>
</dbReference>
<dbReference type="AlphaFoldDB" id="A0A512CEF3"/>
<reference evidence="3 4" key="1">
    <citation type="submission" date="2019-07" db="EMBL/GenBank/DDBJ databases">
        <title>Whole genome shotgun sequence of Cyclobacterium qasimii NBRC 106168.</title>
        <authorList>
            <person name="Hosoyama A."/>
            <person name="Uohara A."/>
            <person name="Ohji S."/>
            <person name="Ichikawa N."/>
        </authorList>
    </citation>
    <scope>NUCLEOTIDE SEQUENCE [LARGE SCALE GENOMIC DNA]</scope>
    <source>
        <strain evidence="3 4">NBRC 106168</strain>
    </source>
</reference>
<dbReference type="InterPro" id="IPR051532">
    <property type="entry name" value="Ester_Hydrolysis_Enzymes"/>
</dbReference>
<dbReference type="PANTHER" id="PTHR30383:SF24">
    <property type="entry name" value="THIOESTERASE 1_PROTEASE 1_LYSOPHOSPHOLIPASE L1"/>
    <property type="match status" value="1"/>
</dbReference>
<evidence type="ECO:0000313" key="3">
    <source>
        <dbReference type="EMBL" id="GEO22594.1"/>
    </source>
</evidence>
<evidence type="ECO:0000313" key="4">
    <source>
        <dbReference type="Proteomes" id="UP000321301"/>
    </source>
</evidence>
<gene>
    <name evidence="3" type="ORF">CQA01_31280</name>
</gene>
<dbReference type="PROSITE" id="PS51257">
    <property type="entry name" value="PROKAR_LIPOPROTEIN"/>
    <property type="match status" value="1"/>
</dbReference>
<sequence length="229" mass="25105">MLRAIKTAFTAILLLAVISSLTVSCNQKQETAKKVAPETTKAEEKSEKKYILFYGNSLTAGYGLDEEASFPSLIQNKIDSLDLNYHVINGGLSGETTASGLSRLDWFLEEQPEVFVLELGGNDGLRGIPLEETKKNLNAIISAVSKKFPSTKILLAGMQIPPNMGLEYSEEFREMYAEVAEKQSVAIIPFLLEGVAGNPELNLPDGIHPTSDGQQIVARTVWKHLRPLL</sequence>
<accession>A0A512CEF3</accession>
<feature type="signal peptide" evidence="1">
    <location>
        <begin position="1"/>
        <end position="25"/>
    </location>
</feature>
<proteinExistence type="predicted"/>
<dbReference type="SUPFAM" id="SSF52266">
    <property type="entry name" value="SGNH hydrolase"/>
    <property type="match status" value="1"/>
</dbReference>
<evidence type="ECO:0000256" key="1">
    <source>
        <dbReference type="SAM" id="SignalP"/>
    </source>
</evidence>
<evidence type="ECO:0000259" key="2">
    <source>
        <dbReference type="Pfam" id="PF13472"/>
    </source>
</evidence>
<dbReference type="Gene3D" id="3.40.50.1110">
    <property type="entry name" value="SGNH hydrolase"/>
    <property type="match status" value="1"/>
</dbReference>